<comment type="subcellular location">
    <subcellularLocation>
        <location evidence="1">Membrane</location>
        <topology evidence="1">Multi-pass membrane protein</topology>
    </subcellularLocation>
</comment>
<name>A0A1G7N774_9BACT</name>
<feature type="transmembrane region" description="Helical" evidence="7">
    <location>
        <begin position="273"/>
        <end position="295"/>
    </location>
</feature>
<feature type="transmembrane region" description="Helical" evidence="7">
    <location>
        <begin position="422"/>
        <end position="443"/>
    </location>
</feature>
<feature type="transmembrane region" description="Helical" evidence="7">
    <location>
        <begin position="171"/>
        <end position="190"/>
    </location>
</feature>
<sequence>MSLKIAIPEEKAEPRITLRELWTFFGPAFVASVAYIDPGNFASNIVGGAKYGYTLLWVLLWSNAMAMLVQYLSAKLGIATGHTLPECCREHFSKPVVWLLWVGAEISAIATDLAEFLGAALGFYLLVGPYFLAHGMSRTTVMFLAALATTVFVFLLLALKQRGFRHFEGVIIALVSAIGFCYAIEIFLVHPDWSQAVRGTLVPHLNHETLYIAVAMLGATVMPHVIYLHSSLMQPRLTTFVEHGVSGGANRAQAAGRLRDFRRRYLRFERIDIIFAMNGAWLINSAMLIMAAAALGGVGEGAISKLEGAHQTLGPLLGPMAQVAFAVALLCSGLSSSTIGVLAGQVVIEGFLHVKFPIYLRRLITIIPALVVIAMGLDELKVLLLSQAVLSFGIPFALVPLLMLTGKKSVMGEFCNNRATAVAGWTVAMLIIGLNCVLLWQMFTA</sequence>
<accession>A0A1G7N774</accession>
<evidence type="ECO:0000256" key="5">
    <source>
        <dbReference type="ARBA" id="ARBA00022989"/>
    </source>
</evidence>
<dbReference type="PANTHER" id="PTHR11706:SF33">
    <property type="entry name" value="NATURAL RESISTANCE-ASSOCIATED MACROPHAGE PROTEIN 2"/>
    <property type="match status" value="1"/>
</dbReference>
<keyword evidence="2" id="KW-0813">Transport</keyword>
<dbReference type="NCBIfam" id="TIGR01197">
    <property type="entry name" value="nramp"/>
    <property type="match status" value="1"/>
</dbReference>
<evidence type="ECO:0000256" key="6">
    <source>
        <dbReference type="ARBA" id="ARBA00023136"/>
    </source>
</evidence>
<evidence type="ECO:0000256" key="2">
    <source>
        <dbReference type="ARBA" id="ARBA00022448"/>
    </source>
</evidence>
<dbReference type="PRINTS" id="PR00447">
    <property type="entry name" value="NATRESASSCMP"/>
</dbReference>
<reference evidence="9" key="1">
    <citation type="submission" date="2016-10" db="EMBL/GenBank/DDBJ databases">
        <authorList>
            <person name="Varghese N."/>
            <person name="Submissions S."/>
        </authorList>
    </citation>
    <scope>NUCLEOTIDE SEQUENCE [LARGE SCALE GENOMIC DNA]</scope>
    <source>
        <strain evidence="9">GAS232</strain>
    </source>
</reference>
<dbReference type="GO" id="GO:0015293">
    <property type="term" value="F:symporter activity"/>
    <property type="evidence" value="ECO:0007669"/>
    <property type="project" value="UniProtKB-KW"/>
</dbReference>
<proteinExistence type="predicted"/>
<dbReference type="Pfam" id="PF01566">
    <property type="entry name" value="Nramp"/>
    <property type="match status" value="1"/>
</dbReference>
<dbReference type="Proteomes" id="UP000182427">
    <property type="component" value="Chromosome I"/>
</dbReference>
<keyword evidence="9" id="KW-1185">Reference proteome</keyword>
<feature type="transmembrane region" description="Helical" evidence="7">
    <location>
        <begin position="21"/>
        <end position="36"/>
    </location>
</feature>
<dbReference type="NCBIfam" id="NF001923">
    <property type="entry name" value="PRK00701.1"/>
    <property type="match status" value="1"/>
</dbReference>
<keyword evidence="4" id="KW-0769">Symport</keyword>
<gene>
    <name evidence="8" type="ORF">SAMN05444167_3014</name>
</gene>
<dbReference type="GO" id="GO:0005886">
    <property type="term" value="C:plasma membrane"/>
    <property type="evidence" value="ECO:0007669"/>
    <property type="project" value="TreeGrafter"/>
</dbReference>
<dbReference type="GO" id="GO:0015086">
    <property type="term" value="F:cadmium ion transmembrane transporter activity"/>
    <property type="evidence" value="ECO:0007669"/>
    <property type="project" value="TreeGrafter"/>
</dbReference>
<feature type="transmembrane region" description="Helical" evidence="7">
    <location>
        <begin position="383"/>
        <end position="402"/>
    </location>
</feature>
<keyword evidence="5 7" id="KW-1133">Transmembrane helix</keyword>
<keyword evidence="6 7" id="KW-0472">Membrane</keyword>
<keyword evidence="3 7" id="KW-0812">Transmembrane</keyword>
<feature type="transmembrane region" description="Helical" evidence="7">
    <location>
        <begin position="98"/>
        <end position="127"/>
    </location>
</feature>
<protein>
    <submittedName>
        <fullName evidence="8">Manganese transport protein</fullName>
    </submittedName>
</protein>
<dbReference type="GO" id="GO:0005384">
    <property type="term" value="F:manganese ion transmembrane transporter activity"/>
    <property type="evidence" value="ECO:0007669"/>
    <property type="project" value="TreeGrafter"/>
</dbReference>
<evidence type="ECO:0000256" key="7">
    <source>
        <dbReference type="SAM" id="Phobius"/>
    </source>
</evidence>
<evidence type="ECO:0000256" key="1">
    <source>
        <dbReference type="ARBA" id="ARBA00004141"/>
    </source>
</evidence>
<dbReference type="RefSeq" id="WP_083345864.1">
    <property type="nucleotide sequence ID" value="NZ_LT629690.1"/>
</dbReference>
<feature type="transmembrane region" description="Helical" evidence="7">
    <location>
        <begin position="139"/>
        <end position="159"/>
    </location>
</feature>
<dbReference type="EMBL" id="LT629690">
    <property type="protein sequence ID" value="SDF69180.1"/>
    <property type="molecule type" value="Genomic_DNA"/>
</dbReference>
<dbReference type="GO" id="GO:0034755">
    <property type="term" value="P:iron ion transmembrane transport"/>
    <property type="evidence" value="ECO:0007669"/>
    <property type="project" value="TreeGrafter"/>
</dbReference>
<evidence type="ECO:0000256" key="3">
    <source>
        <dbReference type="ARBA" id="ARBA00022692"/>
    </source>
</evidence>
<organism evidence="8 9">
    <name type="scientific">Terriglobus roseus</name>
    <dbReference type="NCBI Taxonomy" id="392734"/>
    <lineage>
        <taxon>Bacteria</taxon>
        <taxon>Pseudomonadati</taxon>
        <taxon>Acidobacteriota</taxon>
        <taxon>Terriglobia</taxon>
        <taxon>Terriglobales</taxon>
        <taxon>Acidobacteriaceae</taxon>
        <taxon>Terriglobus</taxon>
    </lineage>
</organism>
<feature type="transmembrane region" description="Helical" evidence="7">
    <location>
        <begin position="359"/>
        <end position="377"/>
    </location>
</feature>
<evidence type="ECO:0000313" key="9">
    <source>
        <dbReference type="Proteomes" id="UP000182427"/>
    </source>
</evidence>
<dbReference type="OrthoDB" id="9787548at2"/>
<feature type="transmembrane region" description="Helical" evidence="7">
    <location>
        <begin position="56"/>
        <end position="78"/>
    </location>
</feature>
<dbReference type="InterPro" id="IPR001046">
    <property type="entry name" value="NRAMP_fam"/>
</dbReference>
<dbReference type="NCBIfam" id="NF037982">
    <property type="entry name" value="Nramp_1"/>
    <property type="match status" value="1"/>
</dbReference>
<dbReference type="AlphaFoldDB" id="A0A1G7N774"/>
<feature type="transmembrane region" description="Helical" evidence="7">
    <location>
        <begin position="210"/>
        <end position="228"/>
    </location>
</feature>
<feature type="transmembrane region" description="Helical" evidence="7">
    <location>
        <begin position="323"/>
        <end position="347"/>
    </location>
</feature>
<evidence type="ECO:0000256" key="4">
    <source>
        <dbReference type="ARBA" id="ARBA00022847"/>
    </source>
</evidence>
<evidence type="ECO:0000313" key="8">
    <source>
        <dbReference type="EMBL" id="SDF69180.1"/>
    </source>
</evidence>
<dbReference type="PANTHER" id="PTHR11706">
    <property type="entry name" value="SOLUTE CARRIER PROTEIN FAMILY 11 MEMBER"/>
    <property type="match status" value="1"/>
</dbReference>